<gene>
    <name evidence="3" type="primary">mltD_3</name>
    <name evidence="3" type="ORF">AQUSIP_25160</name>
</gene>
<dbReference type="InterPro" id="IPR008258">
    <property type="entry name" value="Transglycosylase_SLT_dom_1"/>
</dbReference>
<evidence type="ECO:0000313" key="3">
    <source>
        <dbReference type="EMBL" id="VVC77189.1"/>
    </source>
</evidence>
<evidence type="ECO:0000256" key="1">
    <source>
        <dbReference type="ARBA" id="ARBA00007734"/>
    </source>
</evidence>
<dbReference type="GO" id="GO:0008933">
    <property type="term" value="F:peptidoglycan lytic transglycosylase activity"/>
    <property type="evidence" value="ECO:0007669"/>
    <property type="project" value="InterPro"/>
</dbReference>
<dbReference type="CDD" id="cd16894">
    <property type="entry name" value="MltD-like"/>
    <property type="match status" value="1"/>
</dbReference>
<comment type="similarity">
    <text evidence="1">Belongs to the transglycosylase Slt family.</text>
</comment>
<feature type="domain" description="Transglycosylase SLT" evidence="2">
    <location>
        <begin position="96"/>
        <end position="208"/>
    </location>
</feature>
<reference evidence="3 4" key="1">
    <citation type="submission" date="2019-08" db="EMBL/GenBank/DDBJ databases">
        <authorList>
            <person name="Guy L."/>
        </authorList>
    </citation>
    <scope>NUCLEOTIDE SEQUENCE [LARGE SCALE GENOMIC DNA]</scope>
    <source>
        <strain evidence="3 4">SGT-108</strain>
    </source>
</reference>
<dbReference type="EMBL" id="LR699120">
    <property type="protein sequence ID" value="VVC77189.1"/>
    <property type="molecule type" value="Genomic_DNA"/>
</dbReference>
<protein>
    <submittedName>
        <fullName evidence="3">Membrane-bound lytic murein transglycosylase D</fullName>
    </submittedName>
</protein>
<dbReference type="Pfam" id="PF01464">
    <property type="entry name" value="SLT"/>
    <property type="match status" value="1"/>
</dbReference>
<dbReference type="SUPFAM" id="SSF53955">
    <property type="entry name" value="Lysozyme-like"/>
    <property type="match status" value="1"/>
</dbReference>
<dbReference type="KEGG" id="asip:AQUSIP_25160"/>
<accession>A0A5E4PJD3</accession>
<name>A0A5E4PJD3_9COXI</name>
<dbReference type="PROSITE" id="PS00922">
    <property type="entry name" value="TRANSGLYCOSYLASE"/>
    <property type="match status" value="1"/>
</dbReference>
<evidence type="ECO:0000313" key="4">
    <source>
        <dbReference type="Proteomes" id="UP000324194"/>
    </source>
</evidence>
<dbReference type="GO" id="GO:0016020">
    <property type="term" value="C:membrane"/>
    <property type="evidence" value="ECO:0007669"/>
    <property type="project" value="InterPro"/>
</dbReference>
<evidence type="ECO:0000259" key="2">
    <source>
        <dbReference type="Pfam" id="PF01464"/>
    </source>
</evidence>
<dbReference type="Proteomes" id="UP000324194">
    <property type="component" value="Chromosome 2"/>
</dbReference>
<dbReference type="GO" id="GO:0000270">
    <property type="term" value="P:peptidoglycan metabolic process"/>
    <property type="evidence" value="ECO:0007669"/>
    <property type="project" value="InterPro"/>
</dbReference>
<dbReference type="AlphaFoldDB" id="A0A5E4PJD3"/>
<dbReference type="RefSeq" id="WP_148340580.1">
    <property type="nucleotide sequence ID" value="NZ_LR699120.1"/>
</dbReference>
<dbReference type="PANTHER" id="PTHR37423:SF2">
    <property type="entry name" value="MEMBRANE-BOUND LYTIC MUREIN TRANSGLYCOSYLASE C"/>
    <property type="match status" value="1"/>
</dbReference>
<dbReference type="PANTHER" id="PTHR37423">
    <property type="entry name" value="SOLUBLE LYTIC MUREIN TRANSGLYCOSYLASE-RELATED"/>
    <property type="match status" value="1"/>
</dbReference>
<dbReference type="InterPro" id="IPR000189">
    <property type="entry name" value="Transglyc_AS"/>
</dbReference>
<proteinExistence type="inferred from homology"/>
<dbReference type="Gene3D" id="1.10.530.10">
    <property type="match status" value="1"/>
</dbReference>
<dbReference type="InterPro" id="IPR023346">
    <property type="entry name" value="Lysozyme-like_dom_sf"/>
</dbReference>
<organism evidence="3 4">
    <name type="scientific">Aquicella siphonis</name>
    <dbReference type="NCBI Taxonomy" id="254247"/>
    <lineage>
        <taxon>Bacteria</taxon>
        <taxon>Pseudomonadati</taxon>
        <taxon>Pseudomonadota</taxon>
        <taxon>Gammaproteobacteria</taxon>
        <taxon>Legionellales</taxon>
        <taxon>Coxiellaceae</taxon>
        <taxon>Aquicella</taxon>
    </lineage>
</organism>
<keyword evidence="4" id="KW-1185">Reference proteome</keyword>
<dbReference type="OrthoDB" id="9815002at2"/>
<sequence length="310" mass="34495">MQLIINLSKFIFLAVLSCTLLITWYGEETEVINLVPNYYGEAAGDDASDSIWNTMRSEFRLDSRTQSAQVQAEIRKMIADPVRLYNILKASVPYIYFIHEQTEARGLPAELALIPVIESEYNPNDRSNKGATGLWQLMSQTAHELGVKVKSGYDGRRNVIASTKAALAYFNDLGQYFNGNWYLAIAAYNCGQERVKSAVRRAGTDSFWSLPLPKETKYYVPRLLAVAAIVKDPKKYGVELPPVSNKPYFEEVKVAKPVSLDKVARTAGVNIETLNRLNPDYTHGSTPKSENATLLVPVEKAPVVKAQLGA</sequence>